<keyword evidence="7" id="KW-1185">Reference proteome</keyword>
<evidence type="ECO:0000256" key="4">
    <source>
        <dbReference type="SAM" id="Phobius"/>
    </source>
</evidence>
<evidence type="ECO:0000256" key="1">
    <source>
        <dbReference type="ARBA" id="ARBA00022692"/>
    </source>
</evidence>
<gene>
    <name evidence="6" type="ORF">C8D95_103451</name>
</gene>
<feature type="transmembrane region" description="Helical" evidence="4">
    <location>
        <begin position="283"/>
        <end position="300"/>
    </location>
</feature>
<feature type="domain" description="Major facilitator superfamily (MFS) profile" evidence="5">
    <location>
        <begin position="14"/>
        <end position="402"/>
    </location>
</feature>
<dbReference type="InterPro" id="IPR020846">
    <property type="entry name" value="MFS_dom"/>
</dbReference>
<dbReference type="RefSeq" id="WP_109758948.1">
    <property type="nucleotide sequence ID" value="NZ_CP034588.1"/>
</dbReference>
<dbReference type="GO" id="GO:0022857">
    <property type="term" value="F:transmembrane transporter activity"/>
    <property type="evidence" value="ECO:0007669"/>
    <property type="project" value="InterPro"/>
</dbReference>
<keyword evidence="3 4" id="KW-0472">Membrane</keyword>
<feature type="transmembrane region" description="Helical" evidence="4">
    <location>
        <begin position="104"/>
        <end position="124"/>
    </location>
</feature>
<dbReference type="OrthoDB" id="9796632at2"/>
<feature type="transmembrane region" description="Helical" evidence="4">
    <location>
        <begin position="75"/>
        <end position="98"/>
    </location>
</feature>
<feature type="transmembrane region" description="Helical" evidence="4">
    <location>
        <begin position="370"/>
        <end position="393"/>
    </location>
</feature>
<evidence type="ECO:0000259" key="5">
    <source>
        <dbReference type="PROSITE" id="PS50850"/>
    </source>
</evidence>
<dbReference type="InterPro" id="IPR011701">
    <property type="entry name" value="MFS"/>
</dbReference>
<dbReference type="KEGG" id="salo:EF888_10465"/>
<dbReference type="InterPro" id="IPR050327">
    <property type="entry name" value="Proton-linked_MCT"/>
</dbReference>
<dbReference type="Gene3D" id="1.20.1250.20">
    <property type="entry name" value="MFS general substrate transporter like domains"/>
    <property type="match status" value="1"/>
</dbReference>
<feature type="transmembrane region" description="Helical" evidence="4">
    <location>
        <begin position="216"/>
        <end position="235"/>
    </location>
</feature>
<dbReference type="Pfam" id="PF07690">
    <property type="entry name" value="MFS_1"/>
    <property type="match status" value="1"/>
</dbReference>
<evidence type="ECO:0000256" key="3">
    <source>
        <dbReference type="ARBA" id="ARBA00023136"/>
    </source>
</evidence>
<dbReference type="SUPFAM" id="SSF103473">
    <property type="entry name" value="MFS general substrate transporter"/>
    <property type="match status" value="1"/>
</dbReference>
<accession>A0A316G9B3</accession>
<dbReference type="PANTHER" id="PTHR11360">
    <property type="entry name" value="MONOCARBOXYLATE TRANSPORTER"/>
    <property type="match status" value="1"/>
</dbReference>
<feature type="transmembrane region" description="Helical" evidence="4">
    <location>
        <begin position="136"/>
        <end position="161"/>
    </location>
</feature>
<sequence>MELSEHDSRYSWTRLAISLGLSVVGNVGMWAVIVILPALQAEFDISRAGASLPYTATMAGFAAGNFFLGRAVDRFGISTVLAAAGAALSAGFALSALAPSLLGVTLIHALLGFGASASFAPLMADISHWFLKRRGLALAIAASGNYASGAAWSPVIAWIMIDHGWRGAYLAIALTVAVVMIPGALLLRRRIDAATTARAATDAASRARSVALSPRALQALLMLAGVGCCVAMSMPQVHIVALCIDRGFGAAAGAEMLSLMLLGGVVSRLTFGALADRLGGLRTLLLGGTLQMLALALFLIEGNRTSLSLVSLIFGLSQGGIVPSYAIIIREYLPPAEAGRRVGAVIAATIVGMALGGWMTGWLYDQTGSYALSIWNGIGWNLLNVGIVAALLLRMGSGPRLRAA</sequence>
<dbReference type="InterPro" id="IPR036259">
    <property type="entry name" value="MFS_trans_sf"/>
</dbReference>
<keyword evidence="2 4" id="KW-1133">Transmembrane helix</keyword>
<dbReference type="AlphaFoldDB" id="A0A316G9B3"/>
<organism evidence="6 7">
    <name type="scientific">Silicimonas algicola</name>
    <dbReference type="NCBI Taxonomy" id="1826607"/>
    <lineage>
        <taxon>Bacteria</taxon>
        <taxon>Pseudomonadati</taxon>
        <taxon>Pseudomonadota</taxon>
        <taxon>Alphaproteobacteria</taxon>
        <taxon>Rhodobacterales</taxon>
        <taxon>Paracoccaceae</taxon>
    </lineage>
</organism>
<evidence type="ECO:0000313" key="7">
    <source>
        <dbReference type="Proteomes" id="UP000245390"/>
    </source>
</evidence>
<feature type="transmembrane region" description="Helical" evidence="4">
    <location>
        <begin position="12"/>
        <end position="39"/>
    </location>
</feature>
<reference evidence="6 7" key="1">
    <citation type="submission" date="2018-05" db="EMBL/GenBank/DDBJ databases">
        <title>Genomic Encyclopedia of Type Strains, Phase IV (KMG-IV): sequencing the most valuable type-strain genomes for metagenomic binning, comparative biology and taxonomic classification.</title>
        <authorList>
            <person name="Goeker M."/>
        </authorList>
    </citation>
    <scope>NUCLEOTIDE SEQUENCE [LARGE SCALE GENOMIC DNA]</scope>
    <source>
        <strain evidence="6 7">DSM 103371</strain>
    </source>
</reference>
<feature type="transmembrane region" description="Helical" evidence="4">
    <location>
        <begin position="306"/>
        <end position="329"/>
    </location>
</feature>
<dbReference type="PROSITE" id="PS50850">
    <property type="entry name" value="MFS"/>
    <property type="match status" value="1"/>
</dbReference>
<dbReference type="PANTHER" id="PTHR11360:SF290">
    <property type="entry name" value="MONOCARBOXYLATE MFS PERMEASE"/>
    <property type="match status" value="1"/>
</dbReference>
<comment type="caution">
    <text evidence="6">The sequence shown here is derived from an EMBL/GenBank/DDBJ whole genome shotgun (WGS) entry which is preliminary data.</text>
</comment>
<feature type="transmembrane region" description="Helical" evidence="4">
    <location>
        <begin position="341"/>
        <end position="364"/>
    </location>
</feature>
<dbReference type="Proteomes" id="UP000245390">
    <property type="component" value="Unassembled WGS sequence"/>
</dbReference>
<evidence type="ECO:0000256" key="2">
    <source>
        <dbReference type="ARBA" id="ARBA00022989"/>
    </source>
</evidence>
<name>A0A316G9B3_9RHOB</name>
<feature type="transmembrane region" description="Helical" evidence="4">
    <location>
        <begin position="247"/>
        <end position="271"/>
    </location>
</feature>
<dbReference type="EMBL" id="QGGV01000003">
    <property type="protein sequence ID" value="PWK57212.1"/>
    <property type="molecule type" value="Genomic_DNA"/>
</dbReference>
<protein>
    <submittedName>
        <fullName evidence="6">Cyanate permease</fullName>
    </submittedName>
</protein>
<proteinExistence type="predicted"/>
<feature type="transmembrane region" description="Helical" evidence="4">
    <location>
        <begin position="51"/>
        <end position="68"/>
    </location>
</feature>
<feature type="transmembrane region" description="Helical" evidence="4">
    <location>
        <begin position="167"/>
        <end position="187"/>
    </location>
</feature>
<evidence type="ECO:0000313" key="6">
    <source>
        <dbReference type="EMBL" id="PWK57212.1"/>
    </source>
</evidence>
<keyword evidence="1 4" id="KW-0812">Transmembrane</keyword>